<dbReference type="STRING" id="51028.A0A0N4VEI8"/>
<comment type="subcellular location">
    <subcellularLocation>
        <location evidence="1">Membrane</location>
        <topology evidence="1">Multi-pass membrane protein</topology>
    </subcellularLocation>
</comment>
<reference evidence="6 7" key="2">
    <citation type="submission" date="2018-10" db="EMBL/GenBank/DDBJ databases">
        <authorList>
            <consortium name="Pathogen Informatics"/>
        </authorList>
    </citation>
    <scope>NUCLEOTIDE SEQUENCE [LARGE SCALE GENOMIC DNA]</scope>
</reference>
<keyword evidence="4 5" id="KW-0472">Membrane</keyword>
<accession>A0A0N4VEI8</accession>
<keyword evidence="2 5" id="KW-0812">Transmembrane</keyword>
<evidence type="ECO:0000313" key="7">
    <source>
        <dbReference type="Proteomes" id="UP000274131"/>
    </source>
</evidence>
<keyword evidence="3 5" id="KW-1133">Transmembrane helix</keyword>
<gene>
    <name evidence="6" type="ORF">EVEC_LOCUS8540</name>
</gene>
<dbReference type="Gene3D" id="1.10.1450.10">
    <property type="entry name" value="Tetraspanin"/>
    <property type="match status" value="1"/>
</dbReference>
<dbReference type="AlphaFoldDB" id="A0A0N4VEI8"/>
<name>A0A0N4VEI8_ENTVE</name>
<protein>
    <submittedName>
        <fullName evidence="8">Tetraspanin</fullName>
    </submittedName>
</protein>
<evidence type="ECO:0000256" key="1">
    <source>
        <dbReference type="ARBA" id="ARBA00004141"/>
    </source>
</evidence>
<dbReference type="Proteomes" id="UP000274131">
    <property type="component" value="Unassembled WGS sequence"/>
</dbReference>
<keyword evidence="7" id="KW-1185">Reference proteome</keyword>
<feature type="transmembrane region" description="Helical" evidence="5">
    <location>
        <begin position="114"/>
        <end position="141"/>
    </location>
</feature>
<evidence type="ECO:0000256" key="5">
    <source>
        <dbReference type="SAM" id="Phobius"/>
    </source>
</evidence>
<dbReference type="InterPro" id="IPR008952">
    <property type="entry name" value="Tetraspanin_EC2_sf"/>
</dbReference>
<reference evidence="8" key="1">
    <citation type="submission" date="2017-02" db="UniProtKB">
        <authorList>
            <consortium name="WormBaseParasite"/>
        </authorList>
    </citation>
    <scope>IDENTIFICATION</scope>
</reference>
<evidence type="ECO:0000256" key="4">
    <source>
        <dbReference type="ARBA" id="ARBA00023136"/>
    </source>
</evidence>
<dbReference type="GO" id="GO:0016020">
    <property type="term" value="C:membrane"/>
    <property type="evidence" value="ECO:0007669"/>
    <property type="project" value="UniProtKB-SubCell"/>
</dbReference>
<dbReference type="EMBL" id="UXUI01009472">
    <property type="protein sequence ID" value="VDD93789.1"/>
    <property type="molecule type" value="Genomic_DNA"/>
</dbReference>
<organism evidence="8">
    <name type="scientific">Enterobius vermicularis</name>
    <name type="common">Human pinworm</name>
    <dbReference type="NCBI Taxonomy" id="51028"/>
    <lineage>
        <taxon>Eukaryota</taxon>
        <taxon>Metazoa</taxon>
        <taxon>Ecdysozoa</taxon>
        <taxon>Nematoda</taxon>
        <taxon>Chromadorea</taxon>
        <taxon>Rhabditida</taxon>
        <taxon>Spirurina</taxon>
        <taxon>Oxyuridomorpha</taxon>
        <taxon>Oxyuroidea</taxon>
        <taxon>Oxyuridae</taxon>
        <taxon>Enterobius</taxon>
    </lineage>
</organism>
<evidence type="ECO:0000313" key="6">
    <source>
        <dbReference type="EMBL" id="VDD93789.1"/>
    </source>
</evidence>
<evidence type="ECO:0000256" key="3">
    <source>
        <dbReference type="ARBA" id="ARBA00022989"/>
    </source>
</evidence>
<proteinExistence type="predicted"/>
<evidence type="ECO:0000256" key="2">
    <source>
        <dbReference type="ARBA" id="ARBA00022692"/>
    </source>
</evidence>
<dbReference type="WBParaSite" id="EVEC_0000909901-mRNA-1">
    <property type="protein sequence ID" value="EVEC_0000909901-mRNA-1"/>
    <property type="gene ID" value="EVEC_0000909901"/>
</dbReference>
<dbReference type="Pfam" id="PF00335">
    <property type="entry name" value="Tetraspanin"/>
    <property type="match status" value="1"/>
</dbReference>
<evidence type="ECO:0000313" key="8">
    <source>
        <dbReference type="WBParaSite" id="EVEC_0000909901-mRNA-1"/>
    </source>
</evidence>
<dbReference type="OrthoDB" id="10033535at2759"/>
<sequence>MAKYIANMSMNRYNRVYWVTPLLDTIQYYQQCCGGYGPLDYENSYWFITNTIRGTRSSVPPSCCKQTQTARSWNIQPVDPMCTTYKYFSSSFNTSVNIAGCADRLLTWLESKTTLFAALGFSFAGFQMIGICLAGILFHYINTYYYIRGRPVILNG</sequence>
<dbReference type="InterPro" id="IPR018499">
    <property type="entry name" value="Tetraspanin/Peripherin"/>
</dbReference>
<dbReference type="SUPFAM" id="SSF48652">
    <property type="entry name" value="Tetraspanin"/>
    <property type="match status" value="1"/>
</dbReference>